<organism evidence="2">
    <name type="scientific">Tuwongella immobilis</name>
    <dbReference type="NCBI Taxonomy" id="692036"/>
    <lineage>
        <taxon>Bacteria</taxon>
        <taxon>Pseudomonadati</taxon>
        <taxon>Planctomycetota</taxon>
        <taxon>Planctomycetia</taxon>
        <taxon>Gemmatales</taxon>
        <taxon>Gemmataceae</taxon>
        <taxon>Tuwongella</taxon>
    </lineage>
</organism>
<dbReference type="Proteomes" id="UP000464378">
    <property type="component" value="Chromosome"/>
</dbReference>
<dbReference type="Pfam" id="PF04233">
    <property type="entry name" value="Phage_Mu_F"/>
    <property type="match status" value="1"/>
</dbReference>
<dbReference type="AlphaFoldDB" id="A0A6C2YN89"/>
<name>A0A6C2YN89_9BACT</name>
<keyword evidence="3" id="KW-1185">Reference proteome</keyword>
<evidence type="ECO:0000313" key="3">
    <source>
        <dbReference type="Proteomes" id="UP000464378"/>
    </source>
</evidence>
<reference evidence="2" key="1">
    <citation type="submission" date="2019-04" db="EMBL/GenBank/DDBJ databases">
        <authorList>
            <consortium name="Science for Life Laboratories"/>
        </authorList>
    </citation>
    <scope>NUCLEOTIDE SEQUENCE</scope>
    <source>
        <strain evidence="2">MBLW1</strain>
    </source>
</reference>
<dbReference type="NCBIfam" id="TIGR01641">
    <property type="entry name" value="phageSPP1_gp7"/>
    <property type="match status" value="1"/>
</dbReference>
<evidence type="ECO:0000259" key="1">
    <source>
        <dbReference type="Pfam" id="PF04233"/>
    </source>
</evidence>
<feature type="domain" description="Phage head morphogenesis" evidence="1">
    <location>
        <begin position="236"/>
        <end position="353"/>
    </location>
</feature>
<dbReference type="KEGG" id="tim:GMBLW1_08820"/>
<dbReference type="InParanoid" id="A0A6C2YN89"/>
<accession>A0A6C2YN89</accession>
<dbReference type="InterPro" id="IPR006528">
    <property type="entry name" value="Phage_head_morphogenesis_dom"/>
</dbReference>
<proteinExistence type="predicted"/>
<dbReference type="EMBL" id="LR586016">
    <property type="protein sequence ID" value="VIP03078.1"/>
    <property type="molecule type" value="Genomic_DNA"/>
</dbReference>
<dbReference type="EMBL" id="LR593887">
    <property type="protein sequence ID" value="VTS03321.1"/>
    <property type="molecule type" value="Genomic_DNA"/>
</dbReference>
<sequence>MSRRLLQRRATTHAERIDRRAIQAASAVDRIVAEHWSRLLERLSHTPAFELQGRIASELVSLRHSLLQALVARMYAAALLDFTEATRDVVAVLPDGESRESASRMESSEPTEATILVRVDPRKLGIPVGQPGGSPPARGTILAELDSSGALKVTAGEDRVAAAIAAGEPTIAVRVPRSQVAVVYSRFGPDAKVGTTIGQATIFPAPTREEVARVVYGRNWPSHFASVTGLAAPEAVAASVAVAAQQGLTPAELTRQLRPMLQGVQSAARRVARTELMRVSHHTRLAAYEQLGDLVIGYQIHATHDHRVRPEHLRRDGTIYYKQPTGDQLGIDKMPRPPLEADGTIAFNCRCYLTPVLASV</sequence>
<protein>
    <submittedName>
        <fullName evidence="2">: Phage_Mu_F</fullName>
    </submittedName>
</protein>
<dbReference type="RefSeq" id="WP_162658187.1">
    <property type="nucleotide sequence ID" value="NZ_LR593887.1"/>
</dbReference>
<gene>
    <name evidence="2" type="ORF">GMBLW1_08820</name>
</gene>
<evidence type="ECO:0000313" key="2">
    <source>
        <dbReference type="EMBL" id="VIP03078.1"/>
    </source>
</evidence>